<keyword evidence="2" id="KW-1133">Transmembrane helix</keyword>
<dbReference type="AlphaFoldDB" id="A0A0V0QZ10"/>
<evidence type="ECO:0000313" key="4">
    <source>
        <dbReference type="Proteomes" id="UP000054937"/>
    </source>
</evidence>
<keyword evidence="2" id="KW-0472">Membrane</keyword>
<keyword evidence="1" id="KW-0175">Coiled coil</keyword>
<reference evidence="3 4" key="1">
    <citation type="journal article" date="2015" name="Sci. Rep.">
        <title>Genome of the facultative scuticociliatosis pathogen Pseudocohnilembus persalinus provides insight into its virulence through horizontal gene transfer.</title>
        <authorList>
            <person name="Xiong J."/>
            <person name="Wang G."/>
            <person name="Cheng J."/>
            <person name="Tian M."/>
            <person name="Pan X."/>
            <person name="Warren A."/>
            <person name="Jiang C."/>
            <person name="Yuan D."/>
            <person name="Miao W."/>
        </authorList>
    </citation>
    <scope>NUCLEOTIDE SEQUENCE [LARGE SCALE GENOMIC DNA]</scope>
    <source>
        <strain evidence="3">36N120E</strain>
    </source>
</reference>
<dbReference type="EMBL" id="LDAU01000084">
    <property type="protein sequence ID" value="KRX07306.1"/>
    <property type="molecule type" value="Genomic_DNA"/>
</dbReference>
<name>A0A0V0QZ10_PSEPJ</name>
<evidence type="ECO:0000256" key="2">
    <source>
        <dbReference type="SAM" id="Phobius"/>
    </source>
</evidence>
<comment type="caution">
    <text evidence="3">The sequence shown here is derived from an EMBL/GenBank/DDBJ whole genome shotgun (WGS) entry which is preliminary data.</text>
</comment>
<feature type="transmembrane region" description="Helical" evidence="2">
    <location>
        <begin position="38"/>
        <end position="61"/>
    </location>
</feature>
<sequence>MNKFTLTIKNKGLEKEYRIQSVKKLKPRLKYTCCSLGLAQIIALVYTALNYGIMMSVVTYIMIEGQLLVMKFITIIIWFSLAIFYQQGSKIITIIQILPLGMILLLCLYKNEKSFKDFYFLKKKDDVWEQINQKFLPTSVIVTEYNEREQRVDLYKINEKAKEVLKIQNNEDMRNFFNDVKIYTREEYSKKLKKQQENKEGTLETHLRSRIKFELKQKQEKENIMNDKQKQKQKSKNDVKIKSKTMLMKSQSKINVNQMDQSKPNNDEYESIFTNEQDNKYFIGIYKSQEKGEVRFGVRVSVFSIQTIYSVIIIENEDFKEKAQQLKQQLLFSETYFNQEQLYEQQNIVNSGELTMIDSEASFTDYIHQEQFSEVQNNALKKFNSKNKLNNIQLNSINKKQKNQFEESINTPFYSANDYSFTTIFQQHAIDQLNPNSKQNDKNKINNTNKTNLDCSNFQFSNQSNINNQSFNNKQYKASQNQEFDGVYDQNYNNTSNTYQRLATMNSESSPLAKNIQKAIKSQNQNGQQWGSYNQLFQNKQQSIYSENNSNNSSPLKNIQRQNSVFLYKRNSKTKFGQDRTSFNKIYDQFSPFEIPLREEDEEYDQISMSKKNSKLNENNSQKKIPDFKLDITETHKDLSGQKQADFFTPVDKQNLDISFLKNLQSMPKLDINVKNNLQTRVNFQNNSENQINNMNFSSKFSRTPQQNQKRRTNILKRHKDSRYRRRNVIVQGLQRINTKKKIEGGNQ</sequence>
<keyword evidence="4" id="KW-1185">Reference proteome</keyword>
<organism evidence="3 4">
    <name type="scientific">Pseudocohnilembus persalinus</name>
    <name type="common">Ciliate</name>
    <dbReference type="NCBI Taxonomy" id="266149"/>
    <lineage>
        <taxon>Eukaryota</taxon>
        <taxon>Sar</taxon>
        <taxon>Alveolata</taxon>
        <taxon>Ciliophora</taxon>
        <taxon>Intramacronucleata</taxon>
        <taxon>Oligohymenophorea</taxon>
        <taxon>Scuticociliatia</taxon>
        <taxon>Philasterida</taxon>
        <taxon>Pseudocohnilembidae</taxon>
        <taxon>Pseudocohnilembus</taxon>
    </lineage>
</organism>
<gene>
    <name evidence="3" type="ORF">PPERSA_06921</name>
</gene>
<proteinExistence type="predicted"/>
<keyword evidence="2" id="KW-0812">Transmembrane</keyword>
<protein>
    <recommendedName>
        <fullName evidence="5">Transmembrane protein</fullName>
    </recommendedName>
</protein>
<evidence type="ECO:0000313" key="3">
    <source>
        <dbReference type="EMBL" id="KRX07306.1"/>
    </source>
</evidence>
<feature type="transmembrane region" description="Helical" evidence="2">
    <location>
        <begin position="91"/>
        <end position="109"/>
    </location>
</feature>
<dbReference type="InParanoid" id="A0A0V0QZ10"/>
<feature type="transmembrane region" description="Helical" evidence="2">
    <location>
        <begin position="68"/>
        <end position="85"/>
    </location>
</feature>
<evidence type="ECO:0000256" key="1">
    <source>
        <dbReference type="SAM" id="Coils"/>
    </source>
</evidence>
<accession>A0A0V0QZ10</accession>
<evidence type="ECO:0008006" key="5">
    <source>
        <dbReference type="Google" id="ProtNLM"/>
    </source>
</evidence>
<feature type="coiled-coil region" evidence="1">
    <location>
        <begin position="185"/>
        <end position="238"/>
    </location>
</feature>
<dbReference type="Proteomes" id="UP000054937">
    <property type="component" value="Unassembled WGS sequence"/>
</dbReference>